<keyword evidence="4" id="KW-1185">Reference proteome</keyword>
<dbReference type="PANTHER" id="PTHR20835">
    <property type="entry name" value="E3 UBIQUITIN-PROTEIN LIGASE PPP1R11-RELATED"/>
    <property type="match status" value="1"/>
</dbReference>
<evidence type="ECO:0000256" key="2">
    <source>
        <dbReference type="ARBA" id="ARBA00031039"/>
    </source>
</evidence>
<feature type="compositionally biased region" description="Low complexity" evidence="3">
    <location>
        <begin position="9"/>
        <end position="29"/>
    </location>
</feature>
<feature type="region of interest" description="Disordered" evidence="3">
    <location>
        <begin position="1"/>
        <end position="58"/>
    </location>
</feature>
<evidence type="ECO:0000256" key="1">
    <source>
        <dbReference type="ARBA" id="ARBA00021994"/>
    </source>
</evidence>
<accession>A0A7E4WA97</accession>
<sequence>MATREHGASTGSTTITQTPTRSRTSSQERPPQPTQLVLRLQPRPQERRVTFTPETVDNEHMGRLKSNCCCIWVPPRKWDDPSTWTPDESETEHCRGHTLPPPPPPKKPDDEDPSPNGGSGPSGHHGDGCC</sequence>
<feature type="region of interest" description="Disordered" evidence="3">
    <location>
        <begin position="79"/>
        <end position="130"/>
    </location>
</feature>
<evidence type="ECO:0000313" key="5">
    <source>
        <dbReference type="WBParaSite" id="Pan_g9281.t1"/>
    </source>
</evidence>
<dbReference type="PANTHER" id="PTHR20835:SF0">
    <property type="entry name" value="E3 UBIQUITIN-PROTEIN LIGASE PPP1R11"/>
    <property type="match status" value="1"/>
</dbReference>
<evidence type="ECO:0000313" key="4">
    <source>
        <dbReference type="Proteomes" id="UP000492821"/>
    </source>
</evidence>
<evidence type="ECO:0000256" key="3">
    <source>
        <dbReference type="SAM" id="MobiDB-lite"/>
    </source>
</evidence>
<dbReference type="AlphaFoldDB" id="A0A7E4WA97"/>
<reference evidence="5" key="2">
    <citation type="submission" date="2020-10" db="UniProtKB">
        <authorList>
            <consortium name="WormBaseParasite"/>
        </authorList>
    </citation>
    <scope>IDENTIFICATION</scope>
</reference>
<dbReference type="InterPro" id="IPR011107">
    <property type="entry name" value="PPI_Ypi1"/>
</dbReference>
<dbReference type="GO" id="GO:0008157">
    <property type="term" value="F:protein phosphatase 1 binding"/>
    <property type="evidence" value="ECO:0007669"/>
    <property type="project" value="TreeGrafter"/>
</dbReference>
<dbReference type="GO" id="GO:0005634">
    <property type="term" value="C:nucleus"/>
    <property type="evidence" value="ECO:0007669"/>
    <property type="project" value="TreeGrafter"/>
</dbReference>
<reference evidence="4" key="1">
    <citation type="journal article" date="2013" name="Genetics">
        <title>The draft genome and transcriptome of Panagrellus redivivus are shaped by the harsh demands of a free-living lifestyle.</title>
        <authorList>
            <person name="Srinivasan J."/>
            <person name="Dillman A.R."/>
            <person name="Macchietto M.G."/>
            <person name="Heikkinen L."/>
            <person name="Lakso M."/>
            <person name="Fracchia K.M."/>
            <person name="Antoshechkin I."/>
            <person name="Mortazavi A."/>
            <person name="Wong G."/>
            <person name="Sternberg P.W."/>
        </authorList>
    </citation>
    <scope>NUCLEOTIDE SEQUENCE [LARGE SCALE GENOMIC DNA]</scope>
    <source>
        <strain evidence="4">MT8872</strain>
    </source>
</reference>
<dbReference type="Pfam" id="PF07491">
    <property type="entry name" value="PPI_Ypi1"/>
    <property type="match status" value="1"/>
</dbReference>
<dbReference type="WBParaSite" id="Pan_g9281.t1">
    <property type="protein sequence ID" value="Pan_g9281.t1"/>
    <property type="gene ID" value="Pan_g9281"/>
</dbReference>
<organism evidence="4 5">
    <name type="scientific">Panagrellus redivivus</name>
    <name type="common">Microworm</name>
    <dbReference type="NCBI Taxonomy" id="6233"/>
    <lineage>
        <taxon>Eukaryota</taxon>
        <taxon>Metazoa</taxon>
        <taxon>Ecdysozoa</taxon>
        <taxon>Nematoda</taxon>
        <taxon>Chromadorea</taxon>
        <taxon>Rhabditida</taxon>
        <taxon>Tylenchina</taxon>
        <taxon>Panagrolaimomorpha</taxon>
        <taxon>Panagrolaimoidea</taxon>
        <taxon>Panagrolaimidae</taxon>
        <taxon>Panagrellus</taxon>
    </lineage>
</organism>
<dbReference type="Proteomes" id="UP000492821">
    <property type="component" value="Unassembled WGS sequence"/>
</dbReference>
<proteinExistence type="predicted"/>
<protein>
    <recommendedName>
        <fullName evidence="1">E3 ubiquitin-protein ligase PPP1R11</fullName>
    </recommendedName>
    <alternativeName>
        <fullName evidence="2">Protein phosphatase 1 regulatory subunit 11</fullName>
    </alternativeName>
</protein>
<name>A0A7E4WA97_PANRE</name>
<dbReference type="GO" id="GO:0004865">
    <property type="term" value="F:protein serine/threonine phosphatase inhibitor activity"/>
    <property type="evidence" value="ECO:0007669"/>
    <property type="project" value="InterPro"/>
</dbReference>